<proteinExistence type="predicted"/>
<feature type="region of interest" description="Disordered" evidence="1">
    <location>
        <begin position="80"/>
        <end position="104"/>
    </location>
</feature>
<organism evidence="3">
    <name type="scientific">Graphocephala atropunctata</name>
    <dbReference type="NCBI Taxonomy" id="36148"/>
    <lineage>
        <taxon>Eukaryota</taxon>
        <taxon>Metazoa</taxon>
        <taxon>Ecdysozoa</taxon>
        <taxon>Arthropoda</taxon>
        <taxon>Hexapoda</taxon>
        <taxon>Insecta</taxon>
        <taxon>Pterygota</taxon>
        <taxon>Neoptera</taxon>
        <taxon>Paraneoptera</taxon>
        <taxon>Hemiptera</taxon>
        <taxon>Auchenorrhyncha</taxon>
        <taxon>Membracoidea</taxon>
        <taxon>Cicadellidae</taxon>
        <taxon>Cicadellinae</taxon>
        <taxon>Cicadellini</taxon>
        <taxon>Graphocephala</taxon>
    </lineage>
</organism>
<reference evidence="3" key="1">
    <citation type="submission" date="2015-11" db="EMBL/GenBank/DDBJ databases">
        <title>De novo transcriptome assembly of four potential Pierce s Disease insect vectors from Arizona vineyards.</title>
        <authorList>
            <person name="Tassone E.E."/>
        </authorList>
    </citation>
    <scope>NUCLEOTIDE SEQUENCE</scope>
</reference>
<feature type="region of interest" description="Disordered" evidence="1">
    <location>
        <begin position="24"/>
        <end position="45"/>
    </location>
</feature>
<feature type="signal peptide" evidence="2">
    <location>
        <begin position="1"/>
        <end position="18"/>
    </location>
</feature>
<feature type="chain" id="PRO_5008588144" evidence="2">
    <location>
        <begin position="19"/>
        <end position="125"/>
    </location>
</feature>
<dbReference type="AlphaFoldDB" id="A0A1B6M981"/>
<evidence type="ECO:0000313" key="3">
    <source>
        <dbReference type="EMBL" id="JAT32485.1"/>
    </source>
</evidence>
<sequence>MLLIRSLLVTLLAAMVWAQEPEAEPVPTMTTMPQPSPEPEPVSASADLANPMVSSLDTDIVSMTDIPHEHNMTAPVMNATEAASPEPTPTAAAAPNVTTPAPSAAPQVGALSAAMLCLLATLVVS</sequence>
<protein>
    <submittedName>
        <fullName evidence="3">Uncharacterized protein</fullName>
    </submittedName>
</protein>
<evidence type="ECO:0000256" key="1">
    <source>
        <dbReference type="SAM" id="MobiDB-lite"/>
    </source>
</evidence>
<keyword evidence="2" id="KW-0732">Signal</keyword>
<name>A0A1B6M981_9HEMI</name>
<gene>
    <name evidence="3" type="ORF">g.5299</name>
</gene>
<accession>A0A1B6M981</accession>
<evidence type="ECO:0000256" key="2">
    <source>
        <dbReference type="SAM" id="SignalP"/>
    </source>
</evidence>
<dbReference type="EMBL" id="GEBQ01007492">
    <property type="protein sequence ID" value="JAT32485.1"/>
    <property type="molecule type" value="Transcribed_RNA"/>
</dbReference>